<evidence type="ECO:0000313" key="2">
    <source>
        <dbReference type="Proteomes" id="UP000634529"/>
    </source>
</evidence>
<accession>A0ABR9ASS2</accession>
<evidence type="ECO:0008006" key="3">
    <source>
        <dbReference type="Google" id="ProtNLM"/>
    </source>
</evidence>
<protein>
    <recommendedName>
        <fullName evidence="3">Butirosin biosynthesis protein H N-terminal domain-containing protein</fullName>
    </recommendedName>
</protein>
<dbReference type="RefSeq" id="WP_192023404.1">
    <property type="nucleotide sequence ID" value="NZ_JACYTN010000001.1"/>
</dbReference>
<proteinExistence type="predicted"/>
<keyword evidence="2" id="KW-1185">Reference proteome</keyword>
<reference evidence="1 2" key="1">
    <citation type="submission" date="2020-09" db="EMBL/GenBank/DDBJ databases">
        <title>Paenibacillus sp. CAU 1523 isolated from sand of Haeundae Beach.</title>
        <authorList>
            <person name="Kim W."/>
        </authorList>
    </citation>
    <scope>NUCLEOTIDE SEQUENCE [LARGE SCALE GENOMIC DNA]</scope>
    <source>
        <strain evidence="1 2">CAU 1523</strain>
    </source>
</reference>
<gene>
    <name evidence="1" type="ORF">IFO66_01295</name>
</gene>
<dbReference type="Proteomes" id="UP000634529">
    <property type="component" value="Unassembled WGS sequence"/>
</dbReference>
<dbReference type="EMBL" id="JACYTN010000001">
    <property type="protein sequence ID" value="MBD8496931.1"/>
    <property type="molecule type" value="Genomic_DNA"/>
</dbReference>
<organism evidence="1 2">
    <name type="scientific">Paenibacillus arenosi</name>
    <dbReference type="NCBI Taxonomy" id="2774142"/>
    <lineage>
        <taxon>Bacteria</taxon>
        <taxon>Bacillati</taxon>
        <taxon>Bacillota</taxon>
        <taxon>Bacilli</taxon>
        <taxon>Bacillales</taxon>
        <taxon>Paenibacillaceae</taxon>
        <taxon>Paenibacillus</taxon>
    </lineage>
</organism>
<name>A0ABR9ASS2_9BACL</name>
<sequence>MDRQFQFESWYFDCRKLNYLMELRKHQFPTSSLCFNVYEYIGDIAEHVIDAEKQIWSYESKGLQGDFSWVPLQIDSIDFSAPNHLLPVLQEIQLSQSAVIWVYRDKLDYVVPEGAPATDVLHSLYVDGVRMVGDECQLHIHDMFPEYKGWVRADCIVASIEGMSKDYYYAELLKYEKNHSLHIERLPLWQAFSADILQLNNDFSAYEKFLDIQADWNERYGSHEEACHFLGDTWSFLAGSRYLTQQFLQWIGYEGPVLDRLNEYVRKALIIRNFYLKSLYSGKKTSDSIEAIIREIALVDEQALTLLKQLPTDWRGPN</sequence>
<comment type="caution">
    <text evidence="1">The sequence shown here is derived from an EMBL/GenBank/DDBJ whole genome shotgun (WGS) entry which is preliminary data.</text>
</comment>
<evidence type="ECO:0000313" key="1">
    <source>
        <dbReference type="EMBL" id="MBD8496931.1"/>
    </source>
</evidence>